<gene>
    <name evidence="1" type="ORF">GMARGA_LOCUS10939</name>
</gene>
<accession>A0ABN7UWH2</accession>
<proteinExistence type="predicted"/>
<keyword evidence="2" id="KW-1185">Reference proteome</keyword>
<organism evidence="1 2">
    <name type="scientific">Gigaspora margarita</name>
    <dbReference type="NCBI Taxonomy" id="4874"/>
    <lineage>
        <taxon>Eukaryota</taxon>
        <taxon>Fungi</taxon>
        <taxon>Fungi incertae sedis</taxon>
        <taxon>Mucoromycota</taxon>
        <taxon>Glomeromycotina</taxon>
        <taxon>Glomeromycetes</taxon>
        <taxon>Diversisporales</taxon>
        <taxon>Gigasporaceae</taxon>
        <taxon>Gigaspora</taxon>
    </lineage>
</organism>
<evidence type="ECO:0000313" key="1">
    <source>
        <dbReference type="EMBL" id="CAG8680635.1"/>
    </source>
</evidence>
<protein>
    <submittedName>
        <fullName evidence="1">6357_t:CDS:1</fullName>
    </submittedName>
</protein>
<evidence type="ECO:0000313" key="2">
    <source>
        <dbReference type="Proteomes" id="UP000789901"/>
    </source>
</evidence>
<name>A0ABN7UWH2_GIGMA</name>
<dbReference type="EMBL" id="CAJVQB010006258">
    <property type="protein sequence ID" value="CAG8680635.1"/>
    <property type="molecule type" value="Genomic_DNA"/>
</dbReference>
<reference evidence="1 2" key="1">
    <citation type="submission" date="2021-06" db="EMBL/GenBank/DDBJ databases">
        <authorList>
            <person name="Kallberg Y."/>
            <person name="Tangrot J."/>
            <person name="Rosling A."/>
        </authorList>
    </citation>
    <scope>NUCLEOTIDE SEQUENCE [LARGE SCALE GENOMIC DNA]</scope>
    <source>
        <strain evidence="1 2">120-4 pot B 10/14</strain>
    </source>
</reference>
<dbReference type="Proteomes" id="UP000789901">
    <property type="component" value="Unassembled WGS sequence"/>
</dbReference>
<sequence length="107" mass="12230">MSSFNRLLSFHTCLRSLSNWNISSKFKVNTLIVSKIKRQNIIETFKPGKKIVIKNANSIGPTLFAQGHFLLVQPQSSEVLYKEQIAKGFLYTCCNLKIVKINNKKLQ</sequence>
<comment type="caution">
    <text evidence="1">The sequence shown here is derived from an EMBL/GenBank/DDBJ whole genome shotgun (WGS) entry which is preliminary data.</text>
</comment>